<dbReference type="InterPro" id="IPR029058">
    <property type="entry name" value="AB_hydrolase_fold"/>
</dbReference>
<organism evidence="1 2">
    <name type="scientific">Terrabacter tumescens</name>
    <dbReference type="NCBI Taxonomy" id="60443"/>
    <lineage>
        <taxon>Bacteria</taxon>
        <taxon>Bacillati</taxon>
        <taxon>Actinomycetota</taxon>
        <taxon>Actinomycetes</taxon>
        <taxon>Micrococcales</taxon>
        <taxon>Intrasporangiaceae</taxon>
        <taxon>Terrabacter</taxon>
    </lineage>
</organism>
<dbReference type="GO" id="GO:0016787">
    <property type="term" value="F:hydrolase activity"/>
    <property type="evidence" value="ECO:0007669"/>
    <property type="project" value="UniProtKB-KW"/>
</dbReference>
<dbReference type="SUPFAM" id="SSF53474">
    <property type="entry name" value="alpha/beta-Hydrolases"/>
    <property type="match status" value="1"/>
</dbReference>
<proteinExistence type="predicted"/>
<reference evidence="2" key="1">
    <citation type="journal article" date="2019" name="Int. J. Syst. Evol. Microbiol.">
        <title>The Global Catalogue of Microorganisms (GCM) 10K type strain sequencing project: providing services to taxonomists for standard genome sequencing and annotation.</title>
        <authorList>
            <consortium name="The Broad Institute Genomics Platform"/>
            <consortium name="The Broad Institute Genome Sequencing Center for Infectious Disease"/>
            <person name="Wu L."/>
            <person name="Ma J."/>
        </authorList>
    </citation>
    <scope>NUCLEOTIDE SEQUENCE [LARGE SCALE GENOMIC DNA]</scope>
    <source>
        <strain evidence="2">JCM 1365</strain>
    </source>
</reference>
<dbReference type="EMBL" id="BMNZ01000002">
    <property type="protein sequence ID" value="GGM88090.1"/>
    <property type="molecule type" value="Genomic_DNA"/>
</dbReference>
<name>A0ABQ2HSV9_9MICO</name>
<evidence type="ECO:0000313" key="2">
    <source>
        <dbReference type="Proteomes" id="UP000623461"/>
    </source>
</evidence>
<dbReference type="Gene3D" id="3.40.50.1820">
    <property type="entry name" value="alpha/beta hydrolase"/>
    <property type="match status" value="1"/>
</dbReference>
<evidence type="ECO:0000313" key="1">
    <source>
        <dbReference type="EMBL" id="GGM88090.1"/>
    </source>
</evidence>
<keyword evidence="2" id="KW-1185">Reference proteome</keyword>
<comment type="caution">
    <text evidence="1">The sequence shown here is derived from an EMBL/GenBank/DDBJ whole genome shotgun (WGS) entry which is preliminary data.</text>
</comment>
<protein>
    <submittedName>
        <fullName evidence="1">Alpha/beta hydrolase</fullName>
    </submittedName>
</protein>
<gene>
    <name evidence="1" type="ORF">GCM10009721_11370</name>
</gene>
<keyword evidence="1" id="KW-0378">Hydrolase</keyword>
<dbReference type="Proteomes" id="UP000623461">
    <property type="component" value="Unassembled WGS sequence"/>
</dbReference>
<sequence length="265" mass="28307">MRTKPWTLALRSPDVTREPEHTAYPIDGPTAALARKAEDHMTHARLIDTAAPSAPRGVALVLHGGAARRRPMRVSPTQLSVLRMVPIAGRIARAAKGELAVLRLLNSTRGWDAHHTPVDDVRWALGQVAERFGPDLPVGLVGHSLGGRAALLAAGEDRVVSAVALNPWVYPTEGRLDLAGRRVLVVHGDDDRIARPTNSAAVARDLGRTADLVGYVTVEGGKHAMLRRGQVFDQLAADFAAATLLGRHPGGVVGRILAGEEWVDV</sequence>
<accession>A0ABQ2HSV9</accession>